<feature type="domain" description="Callose synthase helical" evidence="1">
    <location>
        <begin position="72"/>
        <end position="119"/>
    </location>
</feature>
<keyword evidence="3" id="KW-1185">Reference proteome</keyword>
<accession>A0A2U1M596</accession>
<sequence>MSQIVRALKGHVSTHNGCFDRDLMPLFSLIFLSGNVSTHKGCLYMHFYVIREMELLLMPCWGDFDLNLIQWPPFLLASKLPIALDMAKDSKGKELDRDRERELQKRLNADGYMLCAVKEWEAFSGFEAETVSKFTDKDITSISTSYGIEVGFIRGVVDNSNCILEVLPTYKRNNSSLYKDALKPH</sequence>
<dbReference type="InterPro" id="IPR058851">
    <property type="entry name" value="CALS1_helical"/>
</dbReference>
<dbReference type="Pfam" id="PF25968">
    <property type="entry name" value="CALS1"/>
    <property type="match status" value="1"/>
</dbReference>
<dbReference type="STRING" id="35608.A0A2U1M596"/>
<dbReference type="GO" id="GO:0016740">
    <property type="term" value="F:transferase activity"/>
    <property type="evidence" value="ECO:0007669"/>
    <property type="project" value="UniProtKB-KW"/>
</dbReference>
<dbReference type="Proteomes" id="UP000245207">
    <property type="component" value="Unassembled WGS sequence"/>
</dbReference>
<evidence type="ECO:0000259" key="1">
    <source>
        <dbReference type="Pfam" id="PF25968"/>
    </source>
</evidence>
<dbReference type="EMBL" id="PKPP01006453">
    <property type="protein sequence ID" value="PWA56443.1"/>
    <property type="molecule type" value="Genomic_DNA"/>
</dbReference>
<gene>
    <name evidence="2" type="ORF">CTI12_AA414550</name>
</gene>
<name>A0A2U1M596_ARTAN</name>
<protein>
    <submittedName>
        <fullName evidence="2">Glycosyl transferase, family 48</fullName>
    </submittedName>
</protein>
<dbReference type="AlphaFoldDB" id="A0A2U1M596"/>
<organism evidence="2 3">
    <name type="scientific">Artemisia annua</name>
    <name type="common">Sweet wormwood</name>
    <dbReference type="NCBI Taxonomy" id="35608"/>
    <lineage>
        <taxon>Eukaryota</taxon>
        <taxon>Viridiplantae</taxon>
        <taxon>Streptophyta</taxon>
        <taxon>Embryophyta</taxon>
        <taxon>Tracheophyta</taxon>
        <taxon>Spermatophyta</taxon>
        <taxon>Magnoliopsida</taxon>
        <taxon>eudicotyledons</taxon>
        <taxon>Gunneridae</taxon>
        <taxon>Pentapetalae</taxon>
        <taxon>asterids</taxon>
        <taxon>campanulids</taxon>
        <taxon>Asterales</taxon>
        <taxon>Asteraceae</taxon>
        <taxon>Asteroideae</taxon>
        <taxon>Anthemideae</taxon>
        <taxon>Artemisiinae</taxon>
        <taxon>Artemisia</taxon>
    </lineage>
</organism>
<dbReference type="OrthoDB" id="1880850at2759"/>
<comment type="caution">
    <text evidence="2">The sequence shown here is derived from an EMBL/GenBank/DDBJ whole genome shotgun (WGS) entry which is preliminary data.</text>
</comment>
<reference evidence="2 3" key="1">
    <citation type="journal article" date="2018" name="Mol. Plant">
        <title>The genome of Artemisia annua provides insight into the evolution of Asteraceae family and artemisinin biosynthesis.</title>
        <authorList>
            <person name="Shen Q."/>
            <person name="Zhang L."/>
            <person name="Liao Z."/>
            <person name="Wang S."/>
            <person name="Yan T."/>
            <person name="Shi P."/>
            <person name="Liu M."/>
            <person name="Fu X."/>
            <person name="Pan Q."/>
            <person name="Wang Y."/>
            <person name="Lv Z."/>
            <person name="Lu X."/>
            <person name="Zhang F."/>
            <person name="Jiang W."/>
            <person name="Ma Y."/>
            <person name="Chen M."/>
            <person name="Hao X."/>
            <person name="Li L."/>
            <person name="Tang Y."/>
            <person name="Lv G."/>
            <person name="Zhou Y."/>
            <person name="Sun X."/>
            <person name="Brodelius P.E."/>
            <person name="Rose J.K.C."/>
            <person name="Tang K."/>
        </authorList>
    </citation>
    <scope>NUCLEOTIDE SEQUENCE [LARGE SCALE GENOMIC DNA]</scope>
    <source>
        <strain evidence="3">cv. Huhao1</strain>
        <tissue evidence="2">Leaf</tissue>
    </source>
</reference>
<keyword evidence="2" id="KW-0808">Transferase</keyword>
<proteinExistence type="predicted"/>
<evidence type="ECO:0000313" key="2">
    <source>
        <dbReference type="EMBL" id="PWA56443.1"/>
    </source>
</evidence>
<evidence type="ECO:0000313" key="3">
    <source>
        <dbReference type="Proteomes" id="UP000245207"/>
    </source>
</evidence>